<gene>
    <name evidence="1" type="ORF">LXT13_21520</name>
</gene>
<evidence type="ECO:0000313" key="2">
    <source>
        <dbReference type="Proteomes" id="UP001200741"/>
    </source>
</evidence>
<comment type="caution">
    <text evidence="1">The sequence shown here is derived from an EMBL/GenBank/DDBJ whole genome shotgun (WGS) entry which is preliminary data.</text>
</comment>
<evidence type="ECO:0000313" key="1">
    <source>
        <dbReference type="EMBL" id="MCE4556982.1"/>
    </source>
</evidence>
<name>A0ABS8XWE9_9BURK</name>
<dbReference type="RefSeq" id="WP_233374367.1">
    <property type="nucleotide sequence ID" value="NZ_JAJTWU010000009.1"/>
</dbReference>
<accession>A0ABS8XWE9</accession>
<protein>
    <submittedName>
        <fullName evidence="1">Uncharacterized protein</fullName>
    </submittedName>
</protein>
<reference evidence="1 2" key="1">
    <citation type="submission" date="2021-12" db="EMBL/GenBank/DDBJ databases">
        <title>Genome seq of P8.</title>
        <authorList>
            <person name="Seo T."/>
        </authorList>
    </citation>
    <scope>NUCLEOTIDE SEQUENCE [LARGE SCALE GENOMIC DNA]</scope>
    <source>
        <strain evidence="1 2">P8</strain>
    </source>
</reference>
<keyword evidence="2" id="KW-1185">Reference proteome</keyword>
<dbReference type="Proteomes" id="UP001200741">
    <property type="component" value="Unassembled WGS sequence"/>
</dbReference>
<dbReference type="EMBL" id="JAJTWU010000009">
    <property type="protein sequence ID" value="MCE4556982.1"/>
    <property type="molecule type" value="Genomic_DNA"/>
</dbReference>
<sequence length="72" mass="8185">MNVALFDEAFIESNFHWWKRYTKLNERIRRLAPSRFRGDSWSGNCRAFGPGAAADRVGPRCCGLDKHKGTVG</sequence>
<proteinExistence type="predicted"/>
<organism evidence="1 2">
    <name type="scientific">Pelomonas cellulosilytica</name>
    <dbReference type="NCBI Taxonomy" id="2906762"/>
    <lineage>
        <taxon>Bacteria</taxon>
        <taxon>Pseudomonadati</taxon>
        <taxon>Pseudomonadota</taxon>
        <taxon>Betaproteobacteria</taxon>
        <taxon>Burkholderiales</taxon>
        <taxon>Sphaerotilaceae</taxon>
        <taxon>Roseateles</taxon>
    </lineage>
</organism>